<protein>
    <recommendedName>
        <fullName evidence="7">B9 domain-containing protein 1</fullName>
    </recommendedName>
</protein>
<evidence type="ECO:0000256" key="6">
    <source>
        <dbReference type="ARBA" id="ARBA00038411"/>
    </source>
</evidence>
<keyword evidence="4" id="KW-0206">Cytoskeleton</keyword>
<dbReference type="STRING" id="35128.B8CER0"/>
<accession>B8CER0</accession>
<evidence type="ECO:0000256" key="3">
    <source>
        <dbReference type="ARBA" id="ARBA00022794"/>
    </source>
</evidence>
<evidence type="ECO:0000256" key="7">
    <source>
        <dbReference type="ARBA" id="ARBA00039274"/>
    </source>
</evidence>
<proteinExistence type="inferred from homology"/>
<dbReference type="PANTHER" id="PTHR12968">
    <property type="entry name" value="B9 DOMAIN-CONTAINING"/>
    <property type="match status" value="1"/>
</dbReference>
<gene>
    <name evidence="8" type="ORF">THAPSDRAFT_264691</name>
</gene>
<reference evidence="8 9" key="1">
    <citation type="journal article" date="2004" name="Science">
        <title>The genome of the diatom Thalassiosira pseudonana: ecology, evolution, and metabolism.</title>
        <authorList>
            <person name="Armbrust E.V."/>
            <person name="Berges J.A."/>
            <person name="Bowler C."/>
            <person name="Green B.R."/>
            <person name="Martinez D."/>
            <person name="Putnam N.H."/>
            <person name="Zhou S."/>
            <person name="Allen A.E."/>
            <person name="Apt K.E."/>
            <person name="Bechner M."/>
            <person name="Brzezinski M.A."/>
            <person name="Chaal B.K."/>
            <person name="Chiovitti A."/>
            <person name="Davis A.K."/>
            <person name="Demarest M.S."/>
            <person name="Detter J.C."/>
            <person name="Glavina T."/>
            <person name="Goodstein D."/>
            <person name="Hadi M.Z."/>
            <person name="Hellsten U."/>
            <person name="Hildebrand M."/>
            <person name="Jenkins B.D."/>
            <person name="Jurka J."/>
            <person name="Kapitonov V.V."/>
            <person name="Kroger N."/>
            <person name="Lau W.W."/>
            <person name="Lane T.W."/>
            <person name="Larimer F.W."/>
            <person name="Lippmeier J.C."/>
            <person name="Lucas S."/>
            <person name="Medina M."/>
            <person name="Montsant A."/>
            <person name="Obornik M."/>
            <person name="Parker M.S."/>
            <person name="Palenik B."/>
            <person name="Pazour G.J."/>
            <person name="Richardson P.M."/>
            <person name="Rynearson T.A."/>
            <person name="Saito M.A."/>
            <person name="Schwartz D.C."/>
            <person name="Thamatrakoln K."/>
            <person name="Valentin K."/>
            <person name="Vardi A."/>
            <person name="Wilkerson F.P."/>
            <person name="Rokhsar D.S."/>
        </authorList>
    </citation>
    <scope>NUCLEOTIDE SEQUENCE [LARGE SCALE GENOMIC DNA]</scope>
    <source>
        <strain evidence="8 9">CCMP1335</strain>
    </source>
</reference>
<dbReference type="GO" id="GO:0036038">
    <property type="term" value="C:MKS complex"/>
    <property type="evidence" value="ECO:0000318"/>
    <property type="project" value="GO_Central"/>
</dbReference>
<feature type="non-terminal residue" evidence="8">
    <location>
        <position position="180"/>
    </location>
</feature>
<organism evidence="8 9">
    <name type="scientific">Thalassiosira pseudonana</name>
    <name type="common">Marine diatom</name>
    <name type="synonym">Cyclotella nana</name>
    <dbReference type="NCBI Taxonomy" id="35128"/>
    <lineage>
        <taxon>Eukaryota</taxon>
        <taxon>Sar</taxon>
        <taxon>Stramenopiles</taxon>
        <taxon>Ochrophyta</taxon>
        <taxon>Bacillariophyta</taxon>
        <taxon>Coscinodiscophyceae</taxon>
        <taxon>Thalassiosirophycidae</taxon>
        <taxon>Thalassiosirales</taxon>
        <taxon>Thalassiosiraceae</taxon>
        <taxon>Thalassiosira</taxon>
    </lineage>
</organism>
<dbReference type="InterPro" id="IPR010796">
    <property type="entry name" value="C2_B9-type_dom"/>
</dbReference>
<dbReference type="GeneID" id="7448523"/>
<feature type="non-terminal residue" evidence="8">
    <location>
        <position position="1"/>
    </location>
</feature>
<keyword evidence="2" id="KW-0963">Cytoplasm</keyword>
<sequence>SSFFLMITGTIESAQSATASINERLYCRYTFSYGPDWEIVHGVSMGLSQISRQGIDNVIVWNFPIEISFQSTNPSGWPRLALSVYGFDFLGRDVLRGYASVLLPINPGSHTQYLKTFRPVSGSTCQQFVNWLMGTNPEYYDSKMVTKGEGRAVTRVVSEDGLVVKVNLMVTRKDFESFGY</sequence>
<dbReference type="InParanoid" id="B8CER0"/>
<dbReference type="PANTHER" id="PTHR12968:SF1">
    <property type="entry name" value="B9 DOMAIN-CONTAINING PROTEIN 1"/>
    <property type="match status" value="1"/>
</dbReference>
<comment type="similarity">
    <text evidence="6">Belongs to the B9D family.</text>
</comment>
<dbReference type="GO" id="GO:0060271">
    <property type="term" value="P:cilium assembly"/>
    <property type="evidence" value="ECO:0000318"/>
    <property type="project" value="GO_Central"/>
</dbReference>
<dbReference type="Proteomes" id="UP000001449">
    <property type="component" value="Chromosome 20"/>
</dbReference>
<dbReference type="eggNOG" id="KOG4027">
    <property type="taxonomic scope" value="Eukaryota"/>
</dbReference>
<dbReference type="AlphaFoldDB" id="B8CER0"/>
<evidence type="ECO:0000256" key="2">
    <source>
        <dbReference type="ARBA" id="ARBA00022490"/>
    </source>
</evidence>
<dbReference type="HOGENOM" id="CLU_084934_0_0_1"/>
<dbReference type="PROSITE" id="PS51381">
    <property type="entry name" value="C2_B9"/>
    <property type="match status" value="1"/>
</dbReference>
<reference evidence="8 9" key="2">
    <citation type="journal article" date="2008" name="Nature">
        <title>The Phaeodactylum genome reveals the evolutionary history of diatom genomes.</title>
        <authorList>
            <person name="Bowler C."/>
            <person name="Allen A.E."/>
            <person name="Badger J.H."/>
            <person name="Grimwood J."/>
            <person name="Jabbari K."/>
            <person name="Kuo A."/>
            <person name="Maheswari U."/>
            <person name="Martens C."/>
            <person name="Maumus F."/>
            <person name="Otillar R.P."/>
            <person name="Rayko E."/>
            <person name="Salamov A."/>
            <person name="Vandepoele K."/>
            <person name="Beszteri B."/>
            <person name="Gruber A."/>
            <person name="Heijde M."/>
            <person name="Katinka M."/>
            <person name="Mock T."/>
            <person name="Valentin K."/>
            <person name="Verret F."/>
            <person name="Berges J.A."/>
            <person name="Brownlee C."/>
            <person name="Cadoret J.P."/>
            <person name="Chiovitti A."/>
            <person name="Choi C.J."/>
            <person name="Coesel S."/>
            <person name="De Martino A."/>
            <person name="Detter J.C."/>
            <person name="Durkin C."/>
            <person name="Falciatore A."/>
            <person name="Fournet J."/>
            <person name="Haruta M."/>
            <person name="Huysman M.J."/>
            <person name="Jenkins B.D."/>
            <person name="Jiroutova K."/>
            <person name="Jorgensen R.E."/>
            <person name="Joubert Y."/>
            <person name="Kaplan A."/>
            <person name="Kroger N."/>
            <person name="Kroth P.G."/>
            <person name="La Roche J."/>
            <person name="Lindquist E."/>
            <person name="Lommer M."/>
            <person name="Martin-Jezequel V."/>
            <person name="Lopez P.J."/>
            <person name="Lucas S."/>
            <person name="Mangogna M."/>
            <person name="McGinnis K."/>
            <person name="Medlin L.K."/>
            <person name="Montsant A."/>
            <person name="Oudot-Le Secq M.P."/>
            <person name="Napoli C."/>
            <person name="Obornik M."/>
            <person name="Parker M.S."/>
            <person name="Petit J.L."/>
            <person name="Porcel B.M."/>
            <person name="Poulsen N."/>
            <person name="Robison M."/>
            <person name="Rychlewski L."/>
            <person name="Rynearson T.A."/>
            <person name="Schmutz J."/>
            <person name="Shapiro H."/>
            <person name="Siaut M."/>
            <person name="Stanley M."/>
            <person name="Sussman M.R."/>
            <person name="Taylor A.R."/>
            <person name="Vardi A."/>
            <person name="von Dassow P."/>
            <person name="Vyverman W."/>
            <person name="Willis A."/>
            <person name="Wyrwicz L.S."/>
            <person name="Rokhsar D.S."/>
            <person name="Weissenbach J."/>
            <person name="Armbrust E.V."/>
            <person name="Green B.R."/>
            <person name="Van de Peer Y."/>
            <person name="Grigoriev I.V."/>
        </authorList>
    </citation>
    <scope>NUCLEOTIDE SEQUENCE [LARGE SCALE GENOMIC DNA]</scope>
    <source>
        <strain evidence="8 9">CCMP1335</strain>
    </source>
</reference>
<dbReference type="EMBL" id="CM000652">
    <property type="protein sequence ID" value="EED88079.1"/>
    <property type="molecule type" value="Genomic_DNA"/>
</dbReference>
<dbReference type="Pfam" id="PF07162">
    <property type="entry name" value="B9-C2"/>
    <property type="match status" value="1"/>
</dbReference>
<dbReference type="PaxDb" id="35128-Thaps264691"/>
<dbReference type="KEGG" id="tps:THAPSDRAFT_264691"/>
<evidence type="ECO:0000313" key="9">
    <source>
        <dbReference type="Proteomes" id="UP000001449"/>
    </source>
</evidence>
<evidence type="ECO:0000256" key="1">
    <source>
        <dbReference type="ARBA" id="ARBA00004120"/>
    </source>
</evidence>
<evidence type="ECO:0000256" key="5">
    <source>
        <dbReference type="ARBA" id="ARBA00023273"/>
    </source>
</evidence>
<dbReference type="RefSeq" id="XP_002294719.1">
    <property type="nucleotide sequence ID" value="XM_002294683.1"/>
</dbReference>
<dbReference type="OMA" id="NMPIEVT"/>
<name>B8CER0_THAPS</name>
<keyword evidence="9" id="KW-1185">Reference proteome</keyword>
<keyword evidence="3" id="KW-0970">Cilium biogenesis/degradation</keyword>
<evidence type="ECO:0000313" key="8">
    <source>
        <dbReference type="EMBL" id="EED88079.1"/>
    </source>
</evidence>
<keyword evidence="5" id="KW-0966">Cell projection</keyword>
<comment type="subcellular location">
    <subcellularLocation>
        <location evidence="1">Cytoplasm</location>
        <location evidence="1">Cytoskeleton</location>
        <location evidence="1">Cilium basal body</location>
    </subcellularLocation>
</comment>
<evidence type="ECO:0000256" key="4">
    <source>
        <dbReference type="ARBA" id="ARBA00023212"/>
    </source>
</evidence>